<dbReference type="EMBL" id="CP039704">
    <property type="protein sequence ID" value="QCI80251.1"/>
    <property type="molecule type" value="Genomic_DNA"/>
</dbReference>
<sequence>MNNMTPQAIIHSGETPLPDDSHHYYGMKTTYSEDGAVQIASYQSIASAWALHSFLPDDCGYGDMSGVWVAFTSDTHFRAGEGVWLLPSNFIPRPKVKIES</sequence>
<dbReference type="AlphaFoldDB" id="A0A4D7C573"/>
<gene>
    <name evidence="2" type="ORF">E6W36_14290</name>
</gene>
<name>A0A4D7C573_9SPHN</name>
<organism evidence="2 3">
    <name type="scientific">Hankyongella ginsenosidimutans</name>
    <dbReference type="NCBI Taxonomy" id="1763828"/>
    <lineage>
        <taxon>Bacteria</taxon>
        <taxon>Pseudomonadati</taxon>
        <taxon>Pseudomonadota</taxon>
        <taxon>Alphaproteobacteria</taxon>
        <taxon>Sphingomonadales</taxon>
        <taxon>Sphingomonadaceae</taxon>
        <taxon>Hankyongella</taxon>
    </lineage>
</organism>
<proteinExistence type="predicted"/>
<feature type="region of interest" description="Disordered" evidence="1">
    <location>
        <begin position="1"/>
        <end position="20"/>
    </location>
</feature>
<accession>A0A4D7C573</accession>
<evidence type="ECO:0000313" key="2">
    <source>
        <dbReference type="EMBL" id="QCI80251.1"/>
    </source>
</evidence>
<protein>
    <submittedName>
        <fullName evidence="2">Uncharacterized protein</fullName>
    </submittedName>
</protein>
<reference evidence="3" key="1">
    <citation type="submission" date="2019-04" db="EMBL/GenBank/DDBJ databases">
        <title>Complete genome sequence of Sphingomonas sp. W1-2-3.</title>
        <authorList>
            <person name="Im W.T."/>
        </authorList>
    </citation>
    <scope>NUCLEOTIDE SEQUENCE [LARGE SCALE GENOMIC DNA]</scope>
    <source>
        <strain evidence="3">W1-2-3</strain>
    </source>
</reference>
<dbReference type="KEGG" id="hgn:E6W36_14290"/>
<evidence type="ECO:0000313" key="3">
    <source>
        <dbReference type="Proteomes" id="UP000298714"/>
    </source>
</evidence>
<evidence type="ECO:0000256" key="1">
    <source>
        <dbReference type="SAM" id="MobiDB-lite"/>
    </source>
</evidence>
<keyword evidence="3" id="KW-1185">Reference proteome</keyword>
<dbReference type="RefSeq" id="WP_222873118.1">
    <property type="nucleotide sequence ID" value="NZ_CP039704.1"/>
</dbReference>
<dbReference type="Proteomes" id="UP000298714">
    <property type="component" value="Chromosome"/>
</dbReference>